<feature type="compositionally biased region" description="Polar residues" evidence="1">
    <location>
        <begin position="106"/>
        <end position="122"/>
    </location>
</feature>
<dbReference type="EMBL" id="LT882684">
    <property type="protein sequence ID" value="SMY27967.1"/>
    <property type="molecule type" value="Genomic_DNA"/>
</dbReference>
<organism evidence="2 3">
    <name type="scientific">Zymoseptoria tritici ST99CH_1A5</name>
    <dbReference type="NCBI Taxonomy" id="1276529"/>
    <lineage>
        <taxon>Eukaryota</taxon>
        <taxon>Fungi</taxon>
        <taxon>Dikarya</taxon>
        <taxon>Ascomycota</taxon>
        <taxon>Pezizomycotina</taxon>
        <taxon>Dothideomycetes</taxon>
        <taxon>Dothideomycetidae</taxon>
        <taxon>Mycosphaerellales</taxon>
        <taxon>Mycosphaerellaceae</taxon>
        <taxon>Zymoseptoria</taxon>
    </lineage>
</organism>
<feature type="compositionally biased region" description="Basic and acidic residues" evidence="1">
    <location>
        <begin position="123"/>
        <end position="133"/>
    </location>
</feature>
<protein>
    <submittedName>
        <fullName evidence="2">Uncharacterized protein</fullName>
    </submittedName>
</protein>
<feature type="compositionally biased region" description="Basic and acidic residues" evidence="1">
    <location>
        <begin position="17"/>
        <end position="29"/>
    </location>
</feature>
<dbReference type="AlphaFoldDB" id="A0A1Y6LUB1"/>
<sequence length="157" mass="17718">MPPPPDITQISRNTLLENDRRLSTEETKAHSTSYLANPLRPKSDLGPRAQRPPVRNANSKRKREEYVDDEIQSMSARMPLFHRGRTGSSRGTSSLHESSIVRDQRQGANQDPRLSQSLAAQDSNEREDSRPNAENDTCDSDAKFNFDPDEFNPGAKR</sequence>
<evidence type="ECO:0000313" key="3">
    <source>
        <dbReference type="Proteomes" id="UP000215453"/>
    </source>
</evidence>
<evidence type="ECO:0000313" key="2">
    <source>
        <dbReference type="EMBL" id="SMY27967.1"/>
    </source>
</evidence>
<feature type="region of interest" description="Disordered" evidence="1">
    <location>
        <begin position="1"/>
        <end position="157"/>
    </location>
</feature>
<accession>A0A1Y6LUB1</accession>
<proteinExistence type="predicted"/>
<gene>
    <name evidence="2" type="ORF">ZT1A5_G9412</name>
</gene>
<evidence type="ECO:0000256" key="1">
    <source>
        <dbReference type="SAM" id="MobiDB-lite"/>
    </source>
</evidence>
<reference evidence="2 3" key="1">
    <citation type="submission" date="2016-10" db="EMBL/GenBank/DDBJ databases">
        <authorList>
            <person name="Varghese N."/>
        </authorList>
    </citation>
    <scope>NUCLEOTIDE SEQUENCE [LARGE SCALE GENOMIC DNA]</scope>
</reference>
<name>A0A1Y6LUB1_ZYMTR</name>
<dbReference type="Proteomes" id="UP000215453">
    <property type="component" value="Chromosome 9"/>
</dbReference>